<evidence type="ECO:0000313" key="2">
    <source>
        <dbReference type="Proteomes" id="UP000001878"/>
    </source>
</evidence>
<name>C1KFQ9_9CAUD</name>
<dbReference type="GeneID" id="7751004"/>
<dbReference type="Gene3D" id="4.10.520.10">
    <property type="entry name" value="IHF-like DNA-binding proteins"/>
    <property type="match status" value="1"/>
</dbReference>
<gene>
    <name evidence="1" type="ORF">lb338_phage_149</name>
</gene>
<protein>
    <submittedName>
        <fullName evidence="1">Uncharacterized protein</fullName>
    </submittedName>
</protein>
<dbReference type="SUPFAM" id="SSF47729">
    <property type="entry name" value="IHF-like DNA-binding proteins"/>
    <property type="match status" value="1"/>
</dbReference>
<dbReference type="GO" id="GO:0030527">
    <property type="term" value="F:structural constituent of chromatin"/>
    <property type="evidence" value="ECO:0007669"/>
    <property type="project" value="InterPro"/>
</dbReference>
<organism evidence="1 2">
    <name type="scientific">Lactobacillus phage Lb338-1</name>
    <dbReference type="NCBI Taxonomy" id="2892342"/>
    <lineage>
        <taxon>Viruses</taxon>
        <taxon>Duplodnaviria</taxon>
        <taxon>Heunggongvirae</taxon>
        <taxon>Uroviricota</taxon>
        <taxon>Caudoviricetes</taxon>
        <taxon>Herelleviridae</taxon>
        <taxon>Mooreparkvirus</taxon>
        <taxon>Mooreparkvirus Lb3381</taxon>
    </lineage>
</organism>
<dbReference type="InterPro" id="IPR010992">
    <property type="entry name" value="IHF-like_DNA-bd_dom_sf"/>
</dbReference>
<accession>C1KFQ9</accession>
<dbReference type="GO" id="GO:0003677">
    <property type="term" value="F:DNA binding"/>
    <property type="evidence" value="ECO:0007669"/>
    <property type="project" value="InterPro"/>
</dbReference>
<dbReference type="Proteomes" id="UP000001878">
    <property type="component" value="Segment"/>
</dbReference>
<dbReference type="EMBL" id="FJ822135">
    <property type="protein sequence ID" value="ACO37070.1"/>
    <property type="molecule type" value="Genomic_DNA"/>
</dbReference>
<evidence type="ECO:0000313" key="1">
    <source>
        <dbReference type="EMBL" id="ACO37070.1"/>
    </source>
</evidence>
<sequence>MIWQGKIRMVKKLTDKAKYISEMTGFTIKDCMEVLKHAEDFDAQALTKGEPIKFGKLFTVYPTPVASRRRYNVYTHEYGESKAHYKLKIKVHSLGKLFLERSHK</sequence>
<proteinExistence type="predicted"/>
<keyword evidence="2" id="KW-1185">Reference proteome</keyword>
<reference evidence="1 2" key="1">
    <citation type="journal article" date="2009" name="Gene">
        <title>Genome of a virulent bacteriophage Lb338-1 that lyses the probiotic Lactobacillus paracasei cheese strain.</title>
        <authorList>
            <person name="Alemayehu D."/>
            <person name="Ross R.P."/>
            <person name="O'Sullivan O."/>
            <person name="Coffey A."/>
            <person name="Stanton C."/>
            <person name="Fitzgerald G.F."/>
            <person name="McAuliffe O."/>
        </authorList>
    </citation>
    <scope>NUCLEOTIDE SEQUENCE [LARGE SCALE GENOMIC DNA]</scope>
    <source>
        <strain evidence="1">Lb338-1</strain>
    </source>
</reference>
<dbReference type="InterPro" id="IPR000119">
    <property type="entry name" value="Hist_DNA-bd"/>
</dbReference>
<dbReference type="Pfam" id="PF00216">
    <property type="entry name" value="Bac_DNA_binding"/>
    <property type="match status" value="1"/>
</dbReference>
<dbReference type="KEGG" id="vg:7751004"/>
<dbReference type="RefSeq" id="YP_002790828.1">
    <property type="nucleotide sequence ID" value="NC_012530.1"/>
</dbReference>